<dbReference type="Gene3D" id="1.10.533.10">
    <property type="entry name" value="Death Domain, Fas"/>
    <property type="match status" value="1"/>
</dbReference>
<keyword evidence="3" id="KW-1185">Reference proteome</keyword>
<evidence type="ECO:0000313" key="3">
    <source>
        <dbReference type="Proteomes" id="UP001186944"/>
    </source>
</evidence>
<reference evidence="2" key="1">
    <citation type="submission" date="2019-08" db="EMBL/GenBank/DDBJ databases">
        <title>The improved chromosome-level genome for the pearl oyster Pinctada fucata martensii using PacBio sequencing and Hi-C.</title>
        <authorList>
            <person name="Zheng Z."/>
        </authorList>
    </citation>
    <scope>NUCLEOTIDE SEQUENCE</scope>
    <source>
        <strain evidence="2">ZZ-2019</strain>
        <tissue evidence="2">Adductor muscle</tissue>
    </source>
</reference>
<gene>
    <name evidence="2" type="ORF">FSP39_017523</name>
</gene>
<evidence type="ECO:0000313" key="2">
    <source>
        <dbReference type="EMBL" id="KAK3095679.1"/>
    </source>
</evidence>
<dbReference type="Proteomes" id="UP001186944">
    <property type="component" value="Unassembled WGS sequence"/>
</dbReference>
<dbReference type="InterPro" id="IPR001315">
    <property type="entry name" value="CARD"/>
</dbReference>
<dbReference type="PROSITE" id="PS50209">
    <property type="entry name" value="CARD"/>
    <property type="match status" value="1"/>
</dbReference>
<dbReference type="CDD" id="cd01671">
    <property type="entry name" value="CARD"/>
    <property type="match status" value="1"/>
</dbReference>
<protein>
    <recommendedName>
        <fullName evidence="1">CARD domain-containing protein</fullName>
    </recommendedName>
</protein>
<organism evidence="2 3">
    <name type="scientific">Pinctada imbricata</name>
    <name type="common">Atlantic pearl-oyster</name>
    <name type="synonym">Pinctada martensii</name>
    <dbReference type="NCBI Taxonomy" id="66713"/>
    <lineage>
        <taxon>Eukaryota</taxon>
        <taxon>Metazoa</taxon>
        <taxon>Spiralia</taxon>
        <taxon>Lophotrochozoa</taxon>
        <taxon>Mollusca</taxon>
        <taxon>Bivalvia</taxon>
        <taxon>Autobranchia</taxon>
        <taxon>Pteriomorphia</taxon>
        <taxon>Pterioida</taxon>
        <taxon>Pterioidea</taxon>
        <taxon>Pteriidae</taxon>
        <taxon>Pinctada</taxon>
    </lineage>
</organism>
<evidence type="ECO:0000259" key="1">
    <source>
        <dbReference type="PROSITE" id="PS50209"/>
    </source>
</evidence>
<sequence>MAEVKFLADHGENVIVSPDGETVNWNFVYMGGVAFSRDPLEMDRIVGLTLSESGHVQLGLTYKNPAHITNVRAVLHHDVKIVNDIRVHRKVCDIKVQLIRKSDSGFEVTFTDTKGDKIQCTSVDPNKHVWLVVHLEFGSILASTGKMYSDTAFDQVKGENIQLSNDNKEIGLRDPHAGTACCLSRRLTPGTAVRLSIRPIKTGDKPPRKYHVTIGYANKDPENFKTEFSDYLRVANTGTPLKPWHTLATLRKSGEISIQFIDNNEIRIDENLYPLRRHPGTDHAICLVFEVFRAGITVLGVEEVDLSQFRDLDPYQEISHRVDSRVQAVESSLQGGSQLVNFPEVEELEDLKLDIENAYLDPLPTKPISSGYCKILSSETLYDRNQQRDSVDRIYDKIQHISQSMEELKKQGQRPGSDLAVQKVEEIRELLEKLLDPRSPVPSINDESPLDKTNLEKIRSQLRKNYQKIISDLDLISLIDILFQKEVLSFTEYEDLRDKHKNHRKDANRDFVGICLKRPFNVAEFVQAFEDTNQGFLLSMHQ</sequence>
<dbReference type="InterPro" id="IPR043136">
    <property type="entry name" value="B30.2/SPRY_sf"/>
</dbReference>
<dbReference type="AlphaFoldDB" id="A0AA88YAX0"/>
<dbReference type="EMBL" id="VSWD01000008">
    <property type="protein sequence ID" value="KAK3095679.1"/>
    <property type="molecule type" value="Genomic_DNA"/>
</dbReference>
<dbReference type="GO" id="GO:0042981">
    <property type="term" value="P:regulation of apoptotic process"/>
    <property type="evidence" value="ECO:0007669"/>
    <property type="project" value="InterPro"/>
</dbReference>
<dbReference type="SUPFAM" id="SSF47986">
    <property type="entry name" value="DEATH domain"/>
    <property type="match status" value="1"/>
</dbReference>
<proteinExistence type="predicted"/>
<dbReference type="Gene3D" id="2.60.120.920">
    <property type="match status" value="1"/>
</dbReference>
<dbReference type="InterPro" id="IPR011029">
    <property type="entry name" value="DEATH-like_dom_sf"/>
</dbReference>
<accession>A0AA88YAX0</accession>
<comment type="caution">
    <text evidence="2">The sequence shown here is derived from an EMBL/GenBank/DDBJ whole genome shotgun (WGS) entry which is preliminary data.</text>
</comment>
<feature type="domain" description="CARD" evidence="1">
    <location>
        <begin position="454"/>
        <end position="542"/>
    </location>
</feature>
<name>A0AA88YAX0_PINIB</name>